<feature type="domain" description="Tetrahydrofolate dehydrogenase/cyclohydrolase NAD(P)-binding" evidence="14">
    <location>
        <begin position="143"/>
        <end position="290"/>
    </location>
</feature>
<dbReference type="GO" id="GO:0005829">
    <property type="term" value="C:cytosol"/>
    <property type="evidence" value="ECO:0007669"/>
    <property type="project" value="TreeGrafter"/>
</dbReference>
<evidence type="ECO:0000256" key="6">
    <source>
        <dbReference type="ARBA" id="ARBA00022563"/>
    </source>
</evidence>
<dbReference type="Gene3D" id="3.40.50.720">
    <property type="entry name" value="NAD(P)-binding Rossmann-like Domain"/>
    <property type="match status" value="1"/>
</dbReference>
<dbReference type="InterPro" id="IPR020631">
    <property type="entry name" value="THF_DH/CycHdrlase_NAD-bd_dom"/>
</dbReference>
<evidence type="ECO:0000256" key="5">
    <source>
        <dbReference type="ARBA" id="ARBA00017592"/>
    </source>
</evidence>
<dbReference type="GeneID" id="136798912"/>
<dbReference type="GO" id="GO:0004488">
    <property type="term" value="F:methylenetetrahydrofolate dehydrogenase (NADP+) activity"/>
    <property type="evidence" value="ECO:0007669"/>
    <property type="project" value="UniProtKB-EC"/>
</dbReference>
<dbReference type="RefSeq" id="XP_066911684.1">
    <property type="nucleotide sequence ID" value="XM_067055583.1"/>
</dbReference>
<evidence type="ECO:0000259" key="13">
    <source>
        <dbReference type="Pfam" id="PF00763"/>
    </source>
</evidence>
<dbReference type="OrthoDB" id="1845775at2759"/>
<evidence type="ECO:0000256" key="3">
    <source>
        <dbReference type="ARBA" id="ARBA00012776"/>
    </source>
</evidence>
<reference evidence="15" key="1">
    <citation type="submission" date="2021-01" db="UniProtKB">
        <authorList>
            <consortium name="EnsemblMetazoa"/>
        </authorList>
    </citation>
    <scope>IDENTIFICATION</scope>
</reference>
<dbReference type="PRINTS" id="PR00085">
    <property type="entry name" value="THFDHDRGNASE"/>
</dbReference>
<evidence type="ECO:0000256" key="10">
    <source>
        <dbReference type="ARBA" id="ARBA00023268"/>
    </source>
</evidence>
<evidence type="ECO:0000256" key="9">
    <source>
        <dbReference type="ARBA" id="ARBA00023002"/>
    </source>
</evidence>
<dbReference type="InterPro" id="IPR000672">
    <property type="entry name" value="THF_DH/CycHdrlase"/>
</dbReference>
<dbReference type="Pfam" id="PF00763">
    <property type="entry name" value="THF_DHG_CYH"/>
    <property type="match status" value="1"/>
</dbReference>
<dbReference type="FunFam" id="3.40.50.10860:FF:000005">
    <property type="entry name" value="C-1-tetrahydrofolate synthase, cytoplasmic, putative"/>
    <property type="match status" value="1"/>
</dbReference>
<keyword evidence="10" id="KW-0511">Multifunctional enzyme</keyword>
<comment type="subunit">
    <text evidence="2">Homodimer.</text>
</comment>
<evidence type="ECO:0000256" key="2">
    <source>
        <dbReference type="ARBA" id="ARBA00011738"/>
    </source>
</evidence>
<dbReference type="PROSITE" id="PS00767">
    <property type="entry name" value="THF_DHG_CYH_2"/>
    <property type="match status" value="1"/>
</dbReference>
<dbReference type="PANTHER" id="PTHR48099:SF5">
    <property type="entry name" value="C-1-TETRAHYDROFOLATE SYNTHASE, CYTOPLASMIC"/>
    <property type="match status" value="1"/>
</dbReference>
<dbReference type="Proteomes" id="UP000594262">
    <property type="component" value="Unplaced"/>
</dbReference>
<evidence type="ECO:0000256" key="8">
    <source>
        <dbReference type="ARBA" id="ARBA00022857"/>
    </source>
</evidence>
<dbReference type="Gene3D" id="3.40.50.10860">
    <property type="entry name" value="Leucine Dehydrogenase, chain A, domain 1"/>
    <property type="match status" value="1"/>
</dbReference>
<dbReference type="CDD" id="cd01080">
    <property type="entry name" value="NAD_bind_m-THF_DH_Cyclohyd"/>
    <property type="match status" value="1"/>
</dbReference>
<dbReference type="GO" id="GO:0004477">
    <property type="term" value="F:methenyltetrahydrofolate cyclohydrolase activity"/>
    <property type="evidence" value="ECO:0007669"/>
    <property type="project" value="UniProtKB-EC"/>
</dbReference>
<dbReference type="PROSITE" id="PS00766">
    <property type="entry name" value="THF_DHG_CYH_1"/>
    <property type="match status" value="1"/>
</dbReference>
<dbReference type="SUPFAM" id="SSF53223">
    <property type="entry name" value="Aminoacid dehydrogenase-like, N-terminal domain"/>
    <property type="match status" value="1"/>
</dbReference>
<evidence type="ECO:0000256" key="4">
    <source>
        <dbReference type="ARBA" id="ARBA00012859"/>
    </source>
</evidence>
<dbReference type="EC" id="1.5.1.5" evidence="4"/>
<keyword evidence="6" id="KW-0554">One-carbon metabolism</keyword>
<evidence type="ECO:0000259" key="14">
    <source>
        <dbReference type="Pfam" id="PF02882"/>
    </source>
</evidence>
<dbReference type="Pfam" id="PF02882">
    <property type="entry name" value="THF_DHG_CYH_C"/>
    <property type="match status" value="1"/>
</dbReference>
<comment type="pathway">
    <text evidence="1">One-carbon metabolism; tetrahydrofolate interconversion.</text>
</comment>
<keyword evidence="9" id="KW-0560">Oxidoreductase</keyword>
<organism evidence="15 16">
    <name type="scientific">Clytia hemisphaerica</name>
    <dbReference type="NCBI Taxonomy" id="252671"/>
    <lineage>
        <taxon>Eukaryota</taxon>
        <taxon>Metazoa</taxon>
        <taxon>Cnidaria</taxon>
        <taxon>Hydrozoa</taxon>
        <taxon>Hydroidolina</taxon>
        <taxon>Leptothecata</taxon>
        <taxon>Obeliida</taxon>
        <taxon>Clytiidae</taxon>
        <taxon>Clytia</taxon>
    </lineage>
</organism>
<evidence type="ECO:0000256" key="12">
    <source>
        <dbReference type="ARBA" id="ARBA00049033"/>
    </source>
</evidence>
<dbReference type="AlphaFoldDB" id="A0A7M5U1L1"/>
<evidence type="ECO:0000313" key="15">
    <source>
        <dbReference type="EnsemblMetazoa" id="CLYHEMP004904.1"/>
    </source>
</evidence>
<comment type="catalytic activity">
    <reaction evidence="12">
        <text>(6S)-5,6,7,8-tetrahydrofolate + formate + ATP = (6R)-10-formyltetrahydrofolate + ADP + phosphate</text>
        <dbReference type="Rhea" id="RHEA:20221"/>
        <dbReference type="ChEBI" id="CHEBI:15740"/>
        <dbReference type="ChEBI" id="CHEBI:30616"/>
        <dbReference type="ChEBI" id="CHEBI:43474"/>
        <dbReference type="ChEBI" id="CHEBI:57453"/>
        <dbReference type="ChEBI" id="CHEBI:195366"/>
        <dbReference type="ChEBI" id="CHEBI:456216"/>
        <dbReference type="EC" id="6.3.4.3"/>
    </reaction>
</comment>
<dbReference type="FunFam" id="3.40.50.720:FF:000006">
    <property type="entry name" value="Bifunctional protein FolD"/>
    <property type="match status" value="1"/>
</dbReference>
<proteinExistence type="inferred from homology"/>
<dbReference type="PANTHER" id="PTHR48099">
    <property type="entry name" value="C-1-TETRAHYDROFOLATE SYNTHASE, CYTOPLASMIC-RELATED"/>
    <property type="match status" value="1"/>
</dbReference>
<protein>
    <recommendedName>
        <fullName evidence="5">C-1-tetrahydrofolate synthase, cytoplasmic</fullName>
        <ecNumber evidence="4">1.5.1.5</ecNumber>
        <ecNumber evidence="3">3.5.4.9</ecNumber>
    </recommendedName>
</protein>
<dbReference type="EC" id="3.5.4.9" evidence="3"/>
<dbReference type="EnsemblMetazoa" id="CLYHEMT004904.1">
    <property type="protein sequence ID" value="CLYHEMP004904.1"/>
    <property type="gene ID" value="CLYHEMG004904"/>
</dbReference>
<keyword evidence="8" id="KW-0521">NADP</keyword>
<dbReference type="InterPro" id="IPR036291">
    <property type="entry name" value="NAD(P)-bd_dom_sf"/>
</dbReference>
<evidence type="ECO:0000256" key="1">
    <source>
        <dbReference type="ARBA" id="ARBA00004777"/>
    </source>
</evidence>
<keyword evidence="7" id="KW-0378">Hydrolase</keyword>
<comment type="catalytic activity">
    <reaction evidence="11">
        <text>(6R)-5,10-methenyltetrahydrofolate + H2O = (6R)-10-formyltetrahydrofolate + H(+)</text>
        <dbReference type="Rhea" id="RHEA:23700"/>
        <dbReference type="ChEBI" id="CHEBI:15377"/>
        <dbReference type="ChEBI" id="CHEBI:15378"/>
        <dbReference type="ChEBI" id="CHEBI:57455"/>
        <dbReference type="ChEBI" id="CHEBI:195366"/>
        <dbReference type="EC" id="3.5.4.9"/>
    </reaction>
</comment>
<keyword evidence="16" id="KW-1185">Reference proteome</keyword>
<sequence length="321" mass="34923">MAQIIDGKDIARRIRDQIKIDVSQLHSETGLTPGLAIVQVGNREDSNVYVRTKLKFAQQLGMNAEILKLPNTSTEQELLSTVERLNNDDNVHGIIVQLPLDSENPIDSALATNAVSPEKDVDGINDINAGRLARGSLDTCFAPCTPNGCMELIKTTGMEVSGQNAVVLGRSKIVGTPMEELLKWHNATVTTCHSRTRNLPEVVGRADIVVAAVGVPEMVKGNWIKPGAVVIDCGITAVPDSSKKSGQRLVGDCDYKACKERASWITPVPGGVGPMTVAMLLYNTVESCKRVAKERQFLKSGFGISLKNARMLRSMLRRFRF</sequence>
<dbReference type="GO" id="GO:0035999">
    <property type="term" value="P:tetrahydrofolate interconversion"/>
    <property type="evidence" value="ECO:0007669"/>
    <property type="project" value="TreeGrafter"/>
</dbReference>
<accession>A0A7M5U1L1</accession>
<dbReference type="SUPFAM" id="SSF51735">
    <property type="entry name" value="NAD(P)-binding Rossmann-fold domains"/>
    <property type="match status" value="1"/>
</dbReference>
<evidence type="ECO:0000256" key="11">
    <source>
        <dbReference type="ARBA" id="ARBA00036357"/>
    </source>
</evidence>
<dbReference type="InterPro" id="IPR020630">
    <property type="entry name" value="THF_DH/CycHdrlase_cat_dom"/>
</dbReference>
<dbReference type="HAMAP" id="MF_01576">
    <property type="entry name" value="THF_DHG_CYH"/>
    <property type="match status" value="1"/>
</dbReference>
<evidence type="ECO:0000313" key="16">
    <source>
        <dbReference type="Proteomes" id="UP000594262"/>
    </source>
</evidence>
<feature type="domain" description="Tetrahydrofolate dehydrogenase/cyclohydrolase catalytic" evidence="13">
    <location>
        <begin position="5"/>
        <end position="122"/>
    </location>
</feature>
<dbReference type="GO" id="GO:0004329">
    <property type="term" value="F:formate-tetrahydrofolate ligase activity"/>
    <property type="evidence" value="ECO:0007669"/>
    <property type="project" value="UniProtKB-EC"/>
</dbReference>
<name>A0A7M5U1L1_9CNID</name>
<dbReference type="InterPro" id="IPR020867">
    <property type="entry name" value="THF_DH/CycHdrlase_CS"/>
</dbReference>
<evidence type="ECO:0000256" key="7">
    <source>
        <dbReference type="ARBA" id="ARBA00022801"/>
    </source>
</evidence>
<dbReference type="InterPro" id="IPR046346">
    <property type="entry name" value="Aminoacid_DH-like_N_sf"/>
</dbReference>